<evidence type="ECO:0000256" key="6">
    <source>
        <dbReference type="ARBA" id="ARBA00023134"/>
    </source>
</evidence>
<accession>A0A240DYE0</accession>
<comment type="subcellular location">
    <subcellularLocation>
        <location evidence="7">Cytoplasm</location>
    </subcellularLocation>
    <subcellularLocation>
        <location evidence="7">Cell membrane</location>
        <topology evidence="7">Peripheral membrane protein</topology>
    </subcellularLocation>
</comment>
<reference evidence="11" key="1">
    <citation type="submission" date="2017-08" db="EMBL/GenBank/DDBJ databases">
        <authorList>
            <person name="Varghese N."/>
            <person name="Submissions S."/>
        </authorList>
    </citation>
    <scope>NUCLEOTIDE SEQUENCE [LARGE SCALE GENOMIC DNA]</scope>
    <source>
        <strain evidence="11">AP-Melu-1000-B4</strain>
    </source>
</reference>
<feature type="region of interest" description="G4" evidence="8">
    <location>
        <begin position="119"/>
        <end position="122"/>
    </location>
</feature>
<dbReference type="OrthoDB" id="9805918at2"/>
<dbReference type="InterPro" id="IPR004044">
    <property type="entry name" value="KH_dom_type_2"/>
</dbReference>
<dbReference type="GO" id="GO:0005886">
    <property type="term" value="C:plasma membrane"/>
    <property type="evidence" value="ECO:0007669"/>
    <property type="project" value="UniProtKB-SubCell"/>
</dbReference>
<dbReference type="Pfam" id="PF01926">
    <property type="entry name" value="MMR_HSR1"/>
    <property type="match status" value="1"/>
</dbReference>
<feature type="domain" description="Era-type G" evidence="9">
    <location>
        <begin position="3"/>
        <end position="190"/>
    </location>
</feature>
<dbReference type="GO" id="GO:0043024">
    <property type="term" value="F:ribosomal small subunit binding"/>
    <property type="evidence" value="ECO:0007669"/>
    <property type="project" value="TreeGrafter"/>
</dbReference>
<protein>
    <recommendedName>
        <fullName evidence="2 7">GTPase Era</fullName>
    </recommendedName>
</protein>
<dbReference type="CDD" id="cd22534">
    <property type="entry name" value="KH-II_Era"/>
    <property type="match status" value="1"/>
</dbReference>
<dbReference type="NCBIfam" id="TIGR00436">
    <property type="entry name" value="era"/>
    <property type="match status" value="1"/>
</dbReference>
<evidence type="ECO:0000313" key="10">
    <source>
        <dbReference type="EMBL" id="SNX28205.1"/>
    </source>
</evidence>
<dbReference type="PANTHER" id="PTHR42698">
    <property type="entry name" value="GTPASE ERA"/>
    <property type="match status" value="1"/>
</dbReference>
<dbReference type="Proteomes" id="UP000218069">
    <property type="component" value="Unassembled WGS sequence"/>
</dbReference>
<keyword evidence="4 7" id="KW-0547">Nucleotide-binding</keyword>
<keyword evidence="7" id="KW-0472">Membrane</keyword>
<name>A0A240DYE0_9BURK</name>
<feature type="region of interest" description="G1" evidence="8">
    <location>
        <begin position="11"/>
        <end position="18"/>
    </location>
</feature>
<dbReference type="GO" id="GO:0005829">
    <property type="term" value="C:cytosol"/>
    <property type="evidence" value="ECO:0007669"/>
    <property type="project" value="TreeGrafter"/>
</dbReference>
<feature type="binding site" evidence="7">
    <location>
        <begin position="11"/>
        <end position="18"/>
    </location>
    <ligand>
        <name>GTP</name>
        <dbReference type="ChEBI" id="CHEBI:37565"/>
    </ligand>
</feature>
<dbReference type="InterPro" id="IPR027417">
    <property type="entry name" value="P-loop_NTPase"/>
</dbReference>
<dbReference type="Pfam" id="PF07650">
    <property type="entry name" value="KH_2"/>
    <property type="match status" value="1"/>
</dbReference>
<dbReference type="AlphaFoldDB" id="A0A240DYE0"/>
<keyword evidence="7" id="KW-1003">Cell membrane</keyword>
<evidence type="ECO:0000256" key="8">
    <source>
        <dbReference type="PROSITE-ProRule" id="PRU01050"/>
    </source>
</evidence>
<feature type="binding site" evidence="7">
    <location>
        <begin position="119"/>
        <end position="122"/>
    </location>
    <ligand>
        <name>GTP</name>
        <dbReference type="ChEBI" id="CHEBI:37565"/>
    </ligand>
</feature>
<dbReference type="GO" id="GO:0005525">
    <property type="term" value="F:GTP binding"/>
    <property type="evidence" value="ECO:0007669"/>
    <property type="project" value="UniProtKB-UniRule"/>
</dbReference>
<dbReference type="SUPFAM" id="SSF52540">
    <property type="entry name" value="P-loop containing nucleoside triphosphate hydrolases"/>
    <property type="match status" value="1"/>
</dbReference>
<evidence type="ECO:0000256" key="3">
    <source>
        <dbReference type="ARBA" id="ARBA00022517"/>
    </source>
</evidence>
<keyword evidence="11" id="KW-1185">Reference proteome</keyword>
<dbReference type="PROSITE" id="PS51713">
    <property type="entry name" value="G_ERA"/>
    <property type="match status" value="1"/>
</dbReference>
<dbReference type="InterPro" id="IPR015946">
    <property type="entry name" value="KH_dom-like_a/b"/>
</dbReference>
<evidence type="ECO:0000256" key="7">
    <source>
        <dbReference type="HAMAP-Rule" id="MF_00367"/>
    </source>
</evidence>
<dbReference type="Gene3D" id="3.40.50.300">
    <property type="entry name" value="P-loop containing nucleotide triphosphate hydrolases"/>
    <property type="match status" value="1"/>
</dbReference>
<dbReference type="SUPFAM" id="SSF54814">
    <property type="entry name" value="Prokaryotic type KH domain (KH-domain type II)"/>
    <property type="match status" value="1"/>
</dbReference>
<gene>
    <name evidence="7" type="primary">era</name>
    <name evidence="10" type="ORF">SAMN06295945_0527</name>
</gene>
<proteinExistence type="inferred from homology"/>
<dbReference type="RefSeq" id="WP_096672275.1">
    <property type="nucleotide sequence ID" value="NZ_OANS01000001.1"/>
</dbReference>
<dbReference type="FunFam" id="3.30.300.20:FF:000003">
    <property type="entry name" value="GTPase Era"/>
    <property type="match status" value="1"/>
</dbReference>
<dbReference type="NCBIfam" id="TIGR00231">
    <property type="entry name" value="small_GTP"/>
    <property type="match status" value="1"/>
</dbReference>
<feature type="region of interest" description="G2" evidence="8">
    <location>
        <begin position="37"/>
        <end position="41"/>
    </location>
</feature>
<dbReference type="InterPro" id="IPR009019">
    <property type="entry name" value="KH_sf_prok-type"/>
</dbReference>
<dbReference type="GO" id="GO:0000028">
    <property type="term" value="P:ribosomal small subunit assembly"/>
    <property type="evidence" value="ECO:0007669"/>
    <property type="project" value="TreeGrafter"/>
</dbReference>
<feature type="region of interest" description="G5" evidence="8">
    <location>
        <begin position="169"/>
        <end position="171"/>
    </location>
</feature>
<evidence type="ECO:0000256" key="5">
    <source>
        <dbReference type="ARBA" id="ARBA00022884"/>
    </source>
</evidence>
<sequence length="312" mass="35465">MFRCGTIAIVGRPNMGKSTLLNALVGQKISITSRKAQTTRHRILGIQNREEAQFIFIDTPGFQTRLLNTLNKALNRTVTTALQDVNVACFVVEAGYFGDDDVKVLRLLPDDLPIVLVLNKLDLFNSRFQTPGERDQALLDFMKKMSQPWNELGGREDQNKCEFKEIVPMSAKSPGDIERLLDVLEGYLPEAEAVYDGDTLTDRSERFMAAEILREKVFRFTGEELPYTSTVVIDQFKMDGKMRRIAATILVDRDSHKAMIIGQKGERLKKISTDARIDMEKLFDGKVFLETWIKVKRGWADDRAELRAQGLE</sequence>
<evidence type="ECO:0000256" key="1">
    <source>
        <dbReference type="ARBA" id="ARBA00007921"/>
    </source>
</evidence>
<evidence type="ECO:0000256" key="2">
    <source>
        <dbReference type="ARBA" id="ARBA00020484"/>
    </source>
</evidence>
<evidence type="ECO:0000259" key="9">
    <source>
        <dbReference type="PROSITE" id="PS51713"/>
    </source>
</evidence>
<feature type="binding site" evidence="7">
    <location>
        <begin position="58"/>
        <end position="62"/>
    </location>
    <ligand>
        <name>GTP</name>
        <dbReference type="ChEBI" id="CHEBI:37565"/>
    </ligand>
</feature>
<dbReference type="CDD" id="cd04163">
    <property type="entry name" value="Era"/>
    <property type="match status" value="1"/>
</dbReference>
<evidence type="ECO:0000256" key="4">
    <source>
        <dbReference type="ARBA" id="ARBA00022741"/>
    </source>
</evidence>
<feature type="region of interest" description="G3" evidence="8">
    <location>
        <begin position="58"/>
        <end position="61"/>
    </location>
</feature>
<dbReference type="Gene3D" id="3.30.300.20">
    <property type="match status" value="1"/>
</dbReference>
<dbReference type="InterPro" id="IPR006073">
    <property type="entry name" value="GTP-bd"/>
</dbReference>
<dbReference type="HAMAP" id="MF_00367">
    <property type="entry name" value="GTPase_Era"/>
    <property type="match status" value="1"/>
</dbReference>
<organism evidence="10 11">
    <name type="scientific">Polynucleobacter meluiroseus</name>
    <dbReference type="NCBI Taxonomy" id="1938814"/>
    <lineage>
        <taxon>Bacteria</taxon>
        <taxon>Pseudomonadati</taxon>
        <taxon>Pseudomonadota</taxon>
        <taxon>Betaproteobacteria</taxon>
        <taxon>Burkholderiales</taxon>
        <taxon>Burkholderiaceae</taxon>
        <taxon>Polynucleobacter</taxon>
    </lineage>
</organism>
<dbReference type="PANTHER" id="PTHR42698:SF1">
    <property type="entry name" value="GTPASE ERA, MITOCHONDRIAL"/>
    <property type="match status" value="1"/>
</dbReference>
<dbReference type="EMBL" id="OANS01000001">
    <property type="protein sequence ID" value="SNX28205.1"/>
    <property type="molecule type" value="Genomic_DNA"/>
</dbReference>
<keyword evidence="5 7" id="KW-0694">RNA-binding</keyword>
<dbReference type="InterPro" id="IPR005225">
    <property type="entry name" value="Small_GTP-bd"/>
</dbReference>
<comment type="similarity">
    <text evidence="1 7 8">Belongs to the TRAFAC class TrmE-Era-EngA-EngB-Septin-like GTPase superfamily. Era GTPase family.</text>
</comment>
<dbReference type="InterPro" id="IPR005662">
    <property type="entry name" value="GTPase_Era-like"/>
</dbReference>
<keyword evidence="6 7" id="KW-0342">GTP-binding</keyword>
<comment type="function">
    <text evidence="7">An essential GTPase that binds both GDP and GTP, with rapid nucleotide exchange. Plays a role in 16S rRNA processing and 30S ribosomal subunit biogenesis and possibly also in cell cycle regulation and energy metabolism.</text>
</comment>
<dbReference type="InterPro" id="IPR030388">
    <property type="entry name" value="G_ERA_dom"/>
</dbReference>
<dbReference type="GO" id="GO:0070181">
    <property type="term" value="F:small ribosomal subunit rRNA binding"/>
    <property type="evidence" value="ECO:0007669"/>
    <property type="project" value="UniProtKB-UniRule"/>
</dbReference>
<comment type="subunit">
    <text evidence="7">Monomer.</text>
</comment>
<dbReference type="GO" id="GO:0003924">
    <property type="term" value="F:GTPase activity"/>
    <property type="evidence" value="ECO:0007669"/>
    <property type="project" value="UniProtKB-UniRule"/>
</dbReference>
<keyword evidence="7" id="KW-0963">Cytoplasm</keyword>
<dbReference type="NCBIfam" id="NF000908">
    <property type="entry name" value="PRK00089.1"/>
    <property type="match status" value="1"/>
</dbReference>
<keyword evidence="3 7" id="KW-0690">Ribosome biogenesis</keyword>
<keyword evidence="7" id="KW-0699">rRNA-binding</keyword>
<evidence type="ECO:0000313" key="11">
    <source>
        <dbReference type="Proteomes" id="UP000218069"/>
    </source>
</evidence>